<evidence type="ECO:0000256" key="1">
    <source>
        <dbReference type="ARBA" id="ARBA00022741"/>
    </source>
</evidence>
<dbReference type="Proteomes" id="UP000684084">
    <property type="component" value="Unassembled WGS sequence"/>
</dbReference>
<dbReference type="Gene3D" id="3.40.50.300">
    <property type="entry name" value="P-loop containing nucleotide triphosphate hydrolases"/>
    <property type="match status" value="1"/>
</dbReference>
<dbReference type="AlphaFoldDB" id="A0A2I1DSX1"/>
<accession>A0A2I1DSX1</accession>
<dbReference type="InterPro" id="IPR006703">
    <property type="entry name" value="G_AIG1"/>
</dbReference>
<dbReference type="Pfam" id="PF04548">
    <property type="entry name" value="AIG1"/>
    <property type="match status" value="1"/>
</dbReference>
<evidence type="ECO:0000313" key="7">
    <source>
        <dbReference type="Proteomes" id="UP000233469"/>
    </source>
</evidence>
<organism evidence="5 7">
    <name type="scientific">Rhizophagus irregularis</name>
    <dbReference type="NCBI Taxonomy" id="588596"/>
    <lineage>
        <taxon>Eukaryota</taxon>
        <taxon>Fungi</taxon>
        <taxon>Fungi incertae sedis</taxon>
        <taxon>Mucoromycota</taxon>
        <taxon>Glomeromycotina</taxon>
        <taxon>Glomeromycetes</taxon>
        <taxon>Glomerales</taxon>
        <taxon>Glomeraceae</taxon>
        <taxon>Rhizophagus</taxon>
    </lineage>
</organism>
<dbReference type="VEuPathDB" id="FungiDB:RhiirFUN_026423"/>
<dbReference type="InterPro" id="IPR027417">
    <property type="entry name" value="P-loop_NTPase"/>
</dbReference>
<dbReference type="EMBL" id="LLXL01000011">
    <property type="protein sequence ID" value="PKK80525.1"/>
    <property type="molecule type" value="Genomic_DNA"/>
</dbReference>
<dbReference type="Proteomes" id="UP000233469">
    <property type="component" value="Unassembled WGS sequence"/>
</dbReference>
<reference evidence="4" key="3">
    <citation type="submission" date="2020-05" db="EMBL/GenBank/DDBJ databases">
        <authorList>
            <person name="Rincon C."/>
            <person name="Sanders R I."/>
            <person name="Robbins C."/>
            <person name="Chaturvedi A."/>
        </authorList>
    </citation>
    <scope>NUCLEOTIDE SEQUENCE</scope>
    <source>
        <strain evidence="4">CHB12</strain>
    </source>
</reference>
<feature type="domain" description="AIG1-type G" evidence="3">
    <location>
        <begin position="5"/>
        <end position="137"/>
    </location>
</feature>
<dbReference type="PANTHER" id="PTHR10903">
    <property type="entry name" value="GTPASE, IMAP FAMILY MEMBER-RELATED"/>
    <property type="match status" value="1"/>
</dbReference>
<proteinExistence type="predicted"/>
<dbReference type="VEuPathDB" id="FungiDB:RhiirA1_408794"/>
<evidence type="ECO:0000313" key="5">
    <source>
        <dbReference type="EMBL" id="PKK80525.1"/>
    </source>
</evidence>
<reference evidence="5 7" key="2">
    <citation type="submission" date="2017-10" db="EMBL/GenBank/DDBJ databases">
        <title>Extensive intraspecific genome diversity in a model arbuscular mycorrhizal fungus.</title>
        <authorList>
            <person name="Chen E.C.H."/>
            <person name="Morin E."/>
            <person name="Baudet D."/>
            <person name="Noel J."/>
            <person name="Ndikumana S."/>
            <person name="Charron P."/>
            <person name="St-Onge C."/>
            <person name="Giorgi J."/>
            <person name="Grigoriev I.V."/>
            <person name="Roux C."/>
            <person name="Martin F.M."/>
            <person name="Corradi N."/>
        </authorList>
    </citation>
    <scope>NUCLEOTIDE SEQUENCE [LARGE SCALE GENOMIC DNA]</scope>
    <source>
        <strain evidence="5 7">C2</strain>
    </source>
</reference>
<dbReference type="EMBL" id="CAGKOT010000034">
    <property type="protein sequence ID" value="CAB5375196.1"/>
    <property type="molecule type" value="Genomic_DNA"/>
</dbReference>
<dbReference type="Proteomes" id="UP000234323">
    <property type="component" value="Unassembled WGS sequence"/>
</dbReference>
<gene>
    <name evidence="4" type="ORF">CHRIB12_LOCUS14761</name>
    <name evidence="6" type="ORF">RhiirA4_393352</name>
    <name evidence="5" type="ORF">RhiirC2_724212</name>
</gene>
<dbReference type="EMBL" id="LLXI01000060">
    <property type="protein sequence ID" value="PKY39358.1"/>
    <property type="molecule type" value="Genomic_DNA"/>
</dbReference>
<dbReference type="OrthoDB" id="8954335at2759"/>
<keyword evidence="8" id="KW-1185">Reference proteome</keyword>
<dbReference type="GO" id="GO:0005525">
    <property type="term" value="F:GTP binding"/>
    <property type="evidence" value="ECO:0007669"/>
    <property type="project" value="UniProtKB-KW"/>
</dbReference>
<keyword evidence="1" id="KW-0547">Nucleotide-binding</keyword>
<dbReference type="InterPro" id="IPR045058">
    <property type="entry name" value="GIMA/IAN/Toc"/>
</dbReference>
<sequence length="272" mass="31711">MSEVRNILIIGRTGNGKSTLANVLSNSWNFLESSGSISKTKNFQSETFEWGETKYRVFDTIGIGDTQLSKATILYRIAEGINFMEGGINQVLFIVGGRFTEEEVNAFNLFRLVLHESRILEYTTLVRTKFSRFKNSEKCREDNEALLRENEEIVNSFKKVIYVDNPSIDTDDEEERRINGNKRDQSREIILNYLKDECNDNYELECWSRISLNFSSYIGRKLELERKNGEENDSFFLKLESARNELAQKVSTLLQREIPSINDNKRSWWSLF</sequence>
<dbReference type="SUPFAM" id="SSF52540">
    <property type="entry name" value="P-loop containing nucleoside triphosphate hydrolases"/>
    <property type="match status" value="1"/>
</dbReference>
<dbReference type="PANTHER" id="PTHR10903:SF184">
    <property type="entry name" value="GTP-BINDING PROTEIN A"/>
    <property type="match status" value="1"/>
</dbReference>
<evidence type="ECO:0000313" key="8">
    <source>
        <dbReference type="Proteomes" id="UP000234323"/>
    </source>
</evidence>
<protein>
    <recommendedName>
        <fullName evidence="3">AIG1-type G domain-containing protein</fullName>
    </recommendedName>
</protein>
<evidence type="ECO:0000313" key="6">
    <source>
        <dbReference type="EMBL" id="PKY39358.1"/>
    </source>
</evidence>
<evidence type="ECO:0000259" key="3">
    <source>
        <dbReference type="Pfam" id="PF04548"/>
    </source>
</evidence>
<name>A0A2I1DSX1_9GLOM</name>
<reference evidence="5 7" key="1">
    <citation type="submission" date="2016-04" db="EMBL/GenBank/DDBJ databases">
        <title>Genome analyses suggest a sexual origin of heterokaryosis in a supposedly ancient asexual fungus.</title>
        <authorList>
            <person name="Ropars J."/>
            <person name="Sedzielewska K."/>
            <person name="Noel J."/>
            <person name="Charron P."/>
            <person name="Farinelli L."/>
            <person name="Marton T."/>
            <person name="Kruger M."/>
            <person name="Pelin A."/>
            <person name="Brachmann A."/>
            <person name="Corradi N."/>
        </authorList>
    </citation>
    <scope>NUCLEOTIDE SEQUENCE [LARGE SCALE GENOMIC DNA]</scope>
    <source>
        <strain evidence="6 8">A4</strain>
        <strain evidence="5 7">C2</strain>
    </source>
</reference>
<keyword evidence="2" id="KW-0342">GTP-binding</keyword>
<dbReference type="VEuPathDB" id="FungiDB:FUN_001520"/>
<evidence type="ECO:0000313" key="4">
    <source>
        <dbReference type="EMBL" id="CAB5375196.1"/>
    </source>
</evidence>
<comment type="caution">
    <text evidence="5">The sequence shown here is derived from an EMBL/GenBank/DDBJ whole genome shotgun (WGS) entry which is preliminary data.</text>
</comment>
<evidence type="ECO:0000256" key="2">
    <source>
        <dbReference type="ARBA" id="ARBA00023134"/>
    </source>
</evidence>